<protein>
    <submittedName>
        <fullName evidence="1">Uncharacterized protein</fullName>
    </submittedName>
</protein>
<dbReference type="EMBL" id="JAGGKT010000006">
    <property type="protein sequence ID" value="MBP1932311.1"/>
    <property type="molecule type" value="Genomic_DNA"/>
</dbReference>
<dbReference type="Proteomes" id="UP001519343">
    <property type="component" value="Unassembled WGS sequence"/>
</dbReference>
<comment type="caution">
    <text evidence="1">The sequence shown here is derived from an EMBL/GenBank/DDBJ whole genome shotgun (WGS) entry which is preliminary data.</text>
</comment>
<name>A0ABS4GQ09_9BACL</name>
<evidence type="ECO:0000313" key="1">
    <source>
        <dbReference type="EMBL" id="MBP1932311.1"/>
    </source>
</evidence>
<accession>A0ABS4GQ09</accession>
<organism evidence="1 2">
    <name type="scientific">Ammoniphilus resinae</name>
    <dbReference type="NCBI Taxonomy" id="861532"/>
    <lineage>
        <taxon>Bacteria</taxon>
        <taxon>Bacillati</taxon>
        <taxon>Bacillota</taxon>
        <taxon>Bacilli</taxon>
        <taxon>Bacillales</taxon>
        <taxon>Paenibacillaceae</taxon>
        <taxon>Aneurinibacillus group</taxon>
        <taxon>Ammoniphilus</taxon>
    </lineage>
</organism>
<sequence>MKERNFFAGFASIDDAQAAEKALRQAGFEAIQVDQISPYPGEGIQEVMNPLTSNFSGLSHMTLDGEFSSKSASILAATDVSASGMSDGDGMMPEVHNGVLLTAVVPEDQAEQAEQIIQQYGGNM</sequence>
<dbReference type="RefSeq" id="WP_209810369.1">
    <property type="nucleotide sequence ID" value="NZ_JAGGKT010000006.1"/>
</dbReference>
<keyword evidence="2" id="KW-1185">Reference proteome</keyword>
<evidence type="ECO:0000313" key="2">
    <source>
        <dbReference type="Proteomes" id="UP001519343"/>
    </source>
</evidence>
<gene>
    <name evidence="1" type="ORF">J2Z37_002312</name>
</gene>
<reference evidence="1 2" key="1">
    <citation type="submission" date="2021-03" db="EMBL/GenBank/DDBJ databases">
        <title>Genomic Encyclopedia of Type Strains, Phase IV (KMG-IV): sequencing the most valuable type-strain genomes for metagenomic binning, comparative biology and taxonomic classification.</title>
        <authorList>
            <person name="Goeker M."/>
        </authorList>
    </citation>
    <scope>NUCLEOTIDE SEQUENCE [LARGE SCALE GENOMIC DNA]</scope>
    <source>
        <strain evidence="1 2">DSM 24738</strain>
    </source>
</reference>
<proteinExistence type="predicted"/>